<accession>A0A5J5U979</accession>
<organism evidence="1 2">
    <name type="scientific">Gossypium barbadense</name>
    <name type="common">Sea Island cotton</name>
    <name type="synonym">Hibiscus barbadensis</name>
    <dbReference type="NCBI Taxonomy" id="3634"/>
    <lineage>
        <taxon>Eukaryota</taxon>
        <taxon>Viridiplantae</taxon>
        <taxon>Streptophyta</taxon>
        <taxon>Embryophyta</taxon>
        <taxon>Tracheophyta</taxon>
        <taxon>Spermatophyta</taxon>
        <taxon>Magnoliopsida</taxon>
        <taxon>eudicotyledons</taxon>
        <taxon>Gunneridae</taxon>
        <taxon>Pentapetalae</taxon>
        <taxon>rosids</taxon>
        <taxon>malvids</taxon>
        <taxon>Malvales</taxon>
        <taxon>Malvaceae</taxon>
        <taxon>Malvoideae</taxon>
        <taxon>Gossypium</taxon>
    </lineage>
</organism>
<gene>
    <name evidence="1" type="ORF">ES319_A10G196700v1</name>
</gene>
<evidence type="ECO:0000313" key="2">
    <source>
        <dbReference type="Proteomes" id="UP000327439"/>
    </source>
</evidence>
<dbReference type="EMBL" id="CM018211">
    <property type="protein sequence ID" value="KAB2063128.1"/>
    <property type="molecule type" value="Genomic_DNA"/>
</dbReference>
<proteinExistence type="predicted"/>
<reference evidence="2" key="1">
    <citation type="journal article" date="2020" name="Nat. Genet.">
        <title>Genomic diversifications of five Gossypium allopolyploid species and their impact on cotton improvement.</title>
        <authorList>
            <person name="Chen Z.J."/>
            <person name="Sreedasyam A."/>
            <person name="Ando A."/>
            <person name="Song Q."/>
            <person name="De Santiago L.M."/>
            <person name="Hulse-Kemp A.M."/>
            <person name="Ding M."/>
            <person name="Ye W."/>
            <person name="Kirkbride R.C."/>
            <person name="Jenkins J."/>
            <person name="Plott C."/>
            <person name="Lovell J."/>
            <person name="Lin Y.M."/>
            <person name="Vaughn R."/>
            <person name="Liu B."/>
            <person name="Simpson S."/>
            <person name="Scheffler B.E."/>
            <person name="Wen L."/>
            <person name="Saski C.A."/>
            <person name="Grover C.E."/>
            <person name="Hu G."/>
            <person name="Conover J.L."/>
            <person name="Carlson J.W."/>
            <person name="Shu S."/>
            <person name="Boston L.B."/>
            <person name="Williams M."/>
            <person name="Peterson D.G."/>
            <person name="McGee K."/>
            <person name="Jones D.C."/>
            <person name="Wendel J.F."/>
            <person name="Stelly D.M."/>
            <person name="Grimwood J."/>
            <person name="Schmutz J."/>
        </authorList>
    </citation>
    <scope>NUCLEOTIDE SEQUENCE [LARGE SCALE GENOMIC DNA]</scope>
    <source>
        <strain evidence="2">cv. 3-79</strain>
    </source>
</reference>
<keyword evidence="2" id="KW-1185">Reference proteome</keyword>
<dbReference type="AlphaFoldDB" id="A0A5J5U979"/>
<name>A0A5J5U979_GOSBA</name>
<sequence>MSSIYAEISDLSSSLLFAFLIIVRESPSTSNLLKPRSKHNFMATVQPTASAAKGDEILS</sequence>
<evidence type="ECO:0000313" key="1">
    <source>
        <dbReference type="EMBL" id="KAB2063128.1"/>
    </source>
</evidence>
<protein>
    <submittedName>
        <fullName evidence="1">Uncharacterized protein</fullName>
    </submittedName>
</protein>
<dbReference type="Proteomes" id="UP000327439">
    <property type="component" value="Chromosome A10"/>
</dbReference>